<gene>
    <name evidence="2" type="ordered locus">Swit_2188</name>
</gene>
<sequence length="123" mass="13093">MATAWKGAIMKKIHLHTADLRITSKGTLRAEAGEDLIVGEEISAERAQELVDRGGAIVVDPLDHDRNGRKGGSKSKATNDERPGPTVELEPRELGEGEMLQDASADLGLVGEPISVDPLQASE</sequence>
<reference evidence="2 3" key="1">
    <citation type="journal article" date="2010" name="J. Bacteriol.">
        <title>Genome sequence of the dioxin-mineralizing bacterium Sphingomonas wittichii RW1.</title>
        <authorList>
            <person name="Miller T.R."/>
            <person name="Delcher A.L."/>
            <person name="Salzberg S.L."/>
            <person name="Saunders E."/>
            <person name="Detter J.C."/>
            <person name="Halden R.U."/>
        </authorList>
    </citation>
    <scope>NUCLEOTIDE SEQUENCE [LARGE SCALE GENOMIC DNA]</scope>
    <source>
        <strain evidence="3">DSM 6014 / CCUG 31198 / JCM 15750 / NBRC 105917 / EY 4224 / RW1</strain>
    </source>
</reference>
<name>A0A9J9HBM5_RHIWR</name>
<dbReference type="Proteomes" id="UP000001989">
    <property type="component" value="Chromosome"/>
</dbReference>
<dbReference type="KEGG" id="swi:Swit_2188"/>
<proteinExistence type="predicted"/>
<keyword evidence="3" id="KW-1185">Reference proteome</keyword>
<feature type="compositionally biased region" description="Basic and acidic residues" evidence="1">
    <location>
        <begin position="77"/>
        <end position="95"/>
    </location>
</feature>
<dbReference type="EMBL" id="CP000699">
    <property type="protein sequence ID" value="ABQ68547.1"/>
    <property type="molecule type" value="Genomic_DNA"/>
</dbReference>
<evidence type="ECO:0000313" key="3">
    <source>
        <dbReference type="Proteomes" id="UP000001989"/>
    </source>
</evidence>
<dbReference type="OrthoDB" id="7575936at2"/>
<accession>A0A9J9HBM5</accession>
<organism evidence="2 3">
    <name type="scientific">Rhizorhabdus wittichii (strain DSM 6014 / CCUG 31198 / JCM 15750 / NBRC 105917 / EY 4224 / RW1)</name>
    <name type="common">Sphingomonas wittichii</name>
    <dbReference type="NCBI Taxonomy" id="392499"/>
    <lineage>
        <taxon>Bacteria</taxon>
        <taxon>Pseudomonadati</taxon>
        <taxon>Pseudomonadota</taxon>
        <taxon>Alphaproteobacteria</taxon>
        <taxon>Sphingomonadales</taxon>
        <taxon>Sphingomonadaceae</taxon>
        <taxon>Rhizorhabdus</taxon>
    </lineage>
</organism>
<protein>
    <submittedName>
        <fullName evidence="2">Uncharacterized protein</fullName>
    </submittedName>
</protein>
<dbReference type="AlphaFoldDB" id="A0A9J9HBM5"/>
<evidence type="ECO:0000313" key="2">
    <source>
        <dbReference type="EMBL" id="ABQ68547.1"/>
    </source>
</evidence>
<evidence type="ECO:0000256" key="1">
    <source>
        <dbReference type="SAM" id="MobiDB-lite"/>
    </source>
</evidence>
<feature type="region of interest" description="Disordered" evidence="1">
    <location>
        <begin position="57"/>
        <end position="123"/>
    </location>
</feature>